<reference evidence="9" key="1">
    <citation type="submission" date="2022-10" db="EMBL/GenBank/DDBJ databases">
        <title>Culturing micro-colonial fungi from biological soil crusts in the Mojave desert and describing Neophaeococcomyces mojavensis, and introducing the new genera and species Taxawa tesnikishii.</title>
        <authorList>
            <person name="Kurbessoian T."/>
            <person name="Stajich J.E."/>
        </authorList>
    </citation>
    <scope>NUCLEOTIDE SEQUENCE</scope>
    <source>
        <strain evidence="9">TK_35</strain>
    </source>
</reference>
<proteinExistence type="inferred from homology"/>
<dbReference type="InterPro" id="IPR041122">
    <property type="entry name" value="RecJ_OB"/>
</dbReference>
<dbReference type="EMBL" id="JAPDRN010000174">
    <property type="protein sequence ID" value="KAJ9616062.1"/>
    <property type="molecule type" value="Genomic_DNA"/>
</dbReference>
<dbReference type="GO" id="GO:0008409">
    <property type="term" value="F:5'-3' exonuclease activity"/>
    <property type="evidence" value="ECO:0007669"/>
    <property type="project" value="InterPro"/>
</dbReference>
<dbReference type="Pfam" id="PF01368">
    <property type="entry name" value="DHH"/>
    <property type="match status" value="1"/>
</dbReference>
<accession>A0AA39CPQ1</accession>
<dbReference type="InterPro" id="IPR038763">
    <property type="entry name" value="DHH_sf"/>
</dbReference>
<name>A0AA39CPQ1_9EURO</name>
<evidence type="ECO:0000256" key="1">
    <source>
        <dbReference type="ARBA" id="ARBA00005915"/>
    </source>
</evidence>
<dbReference type="InterPro" id="IPR051673">
    <property type="entry name" value="SSDNA_exonuclease_RecJ"/>
</dbReference>
<dbReference type="Gene3D" id="3.10.310.30">
    <property type="match status" value="1"/>
</dbReference>
<comment type="caution">
    <text evidence="9">The sequence shown here is derived from an EMBL/GenBank/DDBJ whole genome shotgun (WGS) entry which is preliminary data.</text>
</comment>
<organism evidence="9">
    <name type="scientific">Knufia peltigerae</name>
    <dbReference type="NCBI Taxonomy" id="1002370"/>
    <lineage>
        <taxon>Eukaryota</taxon>
        <taxon>Fungi</taxon>
        <taxon>Dikarya</taxon>
        <taxon>Ascomycota</taxon>
        <taxon>Pezizomycotina</taxon>
        <taxon>Eurotiomycetes</taxon>
        <taxon>Chaetothyriomycetidae</taxon>
        <taxon>Chaetothyriales</taxon>
        <taxon>Trichomeriaceae</taxon>
        <taxon>Knufia</taxon>
    </lineage>
</organism>
<gene>
    <name evidence="9" type="ORF">H2204_014169</name>
</gene>
<protein>
    <recommendedName>
        <fullName evidence="2">Single-stranded-DNA-specific exonuclease RecJ</fullName>
    </recommendedName>
</protein>
<keyword evidence="4" id="KW-0378">Hydrolase</keyword>
<dbReference type="PANTHER" id="PTHR30255:SF2">
    <property type="entry name" value="SINGLE-STRANDED-DNA-SPECIFIC EXONUCLEASE RECJ"/>
    <property type="match status" value="1"/>
</dbReference>
<dbReference type="Pfam" id="PF17768">
    <property type="entry name" value="RecJ_OB"/>
    <property type="match status" value="1"/>
</dbReference>
<evidence type="ECO:0000256" key="5">
    <source>
        <dbReference type="ARBA" id="ARBA00022839"/>
    </source>
</evidence>
<keyword evidence="3" id="KW-0540">Nuclease</keyword>
<dbReference type="Gene3D" id="3.90.1640.30">
    <property type="match status" value="1"/>
</dbReference>
<evidence type="ECO:0000256" key="2">
    <source>
        <dbReference type="ARBA" id="ARBA00019841"/>
    </source>
</evidence>
<sequence length="616" mass="65489">MGDHHACAKPAESLTSRAGYHARVFRNPAMPMSLAADAVLPSSETPTIRRRDVAVPGVWPDGTLPLLARLYAARGAHTPELALPKLGNLHAPELLTGIDAAVDLLVQAIAADKRILVVGDFDCDGATACAVGVRGLRMLGAQHVFHAVPNRMVHGYGLSPSLVDELAALQPDLLVTVDHGIACHAGVTAAKARGWQVLVTDHHLPGPQLPPADVIVDPNLDGDVFPSKSLAGVGVIFYVLMALRRRMREAGVFSDGKGPDLTTLLDLVAVGTVADLVALDANNRALVSAGLRRLRNGQGCVGLKALIEASGRDAARLTATDIGFGLGPRLNAAGRLEDMALGIALLLTEDPRQARDIAQTLEQINAERRAVQQSMTDDAEQALSRVVLDTAGQRPVAACLFDADWHPGVVGLVASKMKDRLHRPVIAFAPAEPGADTLRGSARSIAGLHIRDALALVDARHPGLIERFGGHAMAAGLSMRLDHLADFEAAFVATVLEMLDPAALQQQVLSDGELAADELDHRHADALRLAGPWGQGFPEPLFDGHFEVANWRVLKERHLKLELRLPGVPGTINAIHFGGWHGNAPSRHVHLAYRLACDDYRGGAAIQLIVEHCLSA</sequence>
<dbReference type="Pfam" id="PF02272">
    <property type="entry name" value="DHHA1"/>
    <property type="match status" value="1"/>
</dbReference>
<evidence type="ECO:0000259" key="8">
    <source>
        <dbReference type="Pfam" id="PF17768"/>
    </source>
</evidence>
<dbReference type="InterPro" id="IPR004610">
    <property type="entry name" value="RecJ"/>
</dbReference>
<dbReference type="GO" id="GO:0006281">
    <property type="term" value="P:DNA repair"/>
    <property type="evidence" value="ECO:0007669"/>
    <property type="project" value="InterPro"/>
</dbReference>
<feature type="domain" description="DHHA1" evidence="7">
    <location>
        <begin position="398"/>
        <end position="491"/>
    </location>
</feature>
<dbReference type="NCBIfam" id="TIGR00644">
    <property type="entry name" value="recJ"/>
    <property type="match status" value="1"/>
</dbReference>
<feature type="domain" description="RecJ OB" evidence="8">
    <location>
        <begin position="511"/>
        <end position="612"/>
    </location>
</feature>
<evidence type="ECO:0000259" key="6">
    <source>
        <dbReference type="Pfam" id="PF01368"/>
    </source>
</evidence>
<evidence type="ECO:0000256" key="3">
    <source>
        <dbReference type="ARBA" id="ARBA00022722"/>
    </source>
</evidence>
<evidence type="ECO:0000259" key="7">
    <source>
        <dbReference type="Pfam" id="PF02272"/>
    </source>
</evidence>
<dbReference type="SUPFAM" id="SSF64182">
    <property type="entry name" value="DHH phosphoesterases"/>
    <property type="match status" value="1"/>
</dbReference>
<evidence type="ECO:0000313" key="9">
    <source>
        <dbReference type="EMBL" id="KAJ9616062.1"/>
    </source>
</evidence>
<feature type="domain" description="DDH" evidence="6">
    <location>
        <begin position="114"/>
        <end position="272"/>
    </location>
</feature>
<dbReference type="InterPro" id="IPR003156">
    <property type="entry name" value="DHHA1_dom"/>
</dbReference>
<dbReference type="FunFam" id="3.90.1640.30:FF:000001">
    <property type="entry name" value="Single-stranded-DNA-specific exonuclease RecJ"/>
    <property type="match status" value="1"/>
</dbReference>
<dbReference type="GO" id="GO:0003676">
    <property type="term" value="F:nucleic acid binding"/>
    <property type="evidence" value="ECO:0007669"/>
    <property type="project" value="InterPro"/>
</dbReference>
<dbReference type="GO" id="GO:0006310">
    <property type="term" value="P:DNA recombination"/>
    <property type="evidence" value="ECO:0007669"/>
    <property type="project" value="InterPro"/>
</dbReference>
<comment type="similarity">
    <text evidence="1">Belongs to the RecJ family.</text>
</comment>
<dbReference type="PANTHER" id="PTHR30255">
    <property type="entry name" value="SINGLE-STRANDED-DNA-SPECIFIC EXONUCLEASE RECJ"/>
    <property type="match status" value="1"/>
</dbReference>
<dbReference type="InterPro" id="IPR001667">
    <property type="entry name" value="DDH_dom"/>
</dbReference>
<dbReference type="AlphaFoldDB" id="A0AA39CPQ1"/>
<keyword evidence="5" id="KW-0269">Exonuclease</keyword>
<evidence type="ECO:0000256" key="4">
    <source>
        <dbReference type="ARBA" id="ARBA00022801"/>
    </source>
</evidence>